<accession>A0ABQ4N5R7</accession>
<dbReference type="CDD" id="cd02508">
    <property type="entry name" value="ADP_Glucose_PP"/>
    <property type="match status" value="1"/>
</dbReference>
<sequence>MNHSIMGVINLIHEPEEMERLTAVRCAATVPFGARYRLIDFVLSGMVNSGVSKVAVFAHTKYRSLMDHLESGRHWDLHHRQSGLFVLPPATGDIRELSRGDLYYFYQNRDYFDRTSSEYVIISRSHMVCNVDLQPALAAHKERGADITVVCKRMTDTMGGAARKVRLDGNGRIVAMQDHYGRMDSEIVSMEMYLMRKDLLLELVETSLAQGEDHLVRHAIMSRLRQLNVQAHMYDGYLGIVNTVESYFRNHMKLLNAEAQHELFSRPGPIFTKLKDEPPSRYLDNARVVNSLVADGCVIEGTVEDSVLFRGVKIGKGAVVRNSIVMQNSVIGEQAYLERCILDKDVRIASGRDIRGTEGAPFMAAKRKVV</sequence>
<dbReference type="InterPro" id="IPR011004">
    <property type="entry name" value="Trimer_LpxA-like_sf"/>
</dbReference>
<feature type="domain" description="Glucose-1-phosphate adenylyltransferase/Bifunctional protein GlmU-like C-terminal hexapeptide" evidence="4">
    <location>
        <begin position="285"/>
        <end position="354"/>
    </location>
</feature>
<dbReference type="CDD" id="cd04651">
    <property type="entry name" value="LbH_G1P_AT_C"/>
    <property type="match status" value="1"/>
</dbReference>
<dbReference type="NCBIfam" id="TIGR02092">
    <property type="entry name" value="glgD"/>
    <property type="match status" value="1"/>
</dbReference>
<evidence type="ECO:0000313" key="6">
    <source>
        <dbReference type="Proteomes" id="UP000680304"/>
    </source>
</evidence>
<evidence type="ECO:0000313" key="5">
    <source>
        <dbReference type="EMBL" id="GIQ63538.1"/>
    </source>
</evidence>
<dbReference type="GO" id="GO:0016779">
    <property type="term" value="F:nucleotidyltransferase activity"/>
    <property type="evidence" value="ECO:0007669"/>
    <property type="project" value="UniProtKB-KW"/>
</dbReference>
<dbReference type="SUPFAM" id="SSF51161">
    <property type="entry name" value="Trimeric LpxA-like enzymes"/>
    <property type="match status" value="1"/>
</dbReference>
<evidence type="ECO:0000259" key="4">
    <source>
        <dbReference type="Pfam" id="PF24894"/>
    </source>
</evidence>
<keyword evidence="5" id="KW-0808">Transferase</keyword>
<dbReference type="InterPro" id="IPR005835">
    <property type="entry name" value="NTP_transferase_dom"/>
</dbReference>
<gene>
    <name evidence="5" type="primary">glgD</name>
    <name evidence="5" type="ORF">PACILC2_21060</name>
</gene>
<evidence type="ECO:0000259" key="3">
    <source>
        <dbReference type="Pfam" id="PF00483"/>
    </source>
</evidence>
<dbReference type="EMBL" id="BOVJ01000064">
    <property type="protein sequence ID" value="GIQ63538.1"/>
    <property type="molecule type" value="Genomic_DNA"/>
</dbReference>
<dbReference type="InterPro" id="IPR011831">
    <property type="entry name" value="ADP-Glc_PPase"/>
</dbReference>
<dbReference type="InterPro" id="IPR011832">
    <property type="entry name" value="GlgDAde_trans"/>
</dbReference>
<dbReference type="PANTHER" id="PTHR43523">
    <property type="entry name" value="GLUCOSE-1-PHOSPHATE ADENYLYLTRANSFERASE-RELATED"/>
    <property type="match status" value="1"/>
</dbReference>
<dbReference type="Pfam" id="PF00483">
    <property type="entry name" value="NTP_transferase"/>
    <property type="match status" value="1"/>
</dbReference>
<keyword evidence="2" id="KW-0320">Glycogen biosynthesis</keyword>
<dbReference type="SUPFAM" id="SSF53448">
    <property type="entry name" value="Nucleotide-diphospho-sugar transferases"/>
    <property type="match status" value="1"/>
</dbReference>
<keyword evidence="5" id="KW-0548">Nucleotidyltransferase</keyword>
<protein>
    <submittedName>
        <fullName evidence="5">Glucose-1-phosphate adenylyltransferase subunit GlgD</fullName>
    </submittedName>
</protein>
<dbReference type="PANTHER" id="PTHR43523:SF6">
    <property type="entry name" value="GLYCOGEN BIOSYNTHESIS PROTEIN GLGD"/>
    <property type="match status" value="1"/>
</dbReference>
<dbReference type="InterPro" id="IPR056818">
    <property type="entry name" value="GlmU/GlgC-like_hexapep"/>
</dbReference>
<dbReference type="RefSeq" id="WP_213528646.1">
    <property type="nucleotide sequence ID" value="NZ_BOVJ01000064.1"/>
</dbReference>
<comment type="caution">
    <text evidence="5">The sequence shown here is derived from an EMBL/GenBank/DDBJ whole genome shotgun (WGS) entry which is preliminary data.</text>
</comment>
<comment type="similarity">
    <text evidence="1">Belongs to the bacterial/plant glucose-1-phosphate adenylyltransferase family.</text>
</comment>
<reference evidence="5 6" key="1">
    <citation type="submission" date="2021-04" db="EMBL/GenBank/DDBJ databases">
        <title>Draft genome sequence of Paenibacillus cisolokensis, LC2-13A.</title>
        <authorList>
            <person name="Uke A."/>
            <person name="Chhe C."/>
            <person name="Baramee S."/>
            <person name="Kosugi A."/>
        </authorList>
    </citation>
    <scope>NUCLEOTIDE SEQUENCE [LARGE SCALE GENOMIC DNA]</scope>
    <source>
        <strain evidence="5 6">LC2-13A</strain>
    </source>
</reference>
<name>A0ABQ4N5R7_9BACL</name>
<dbReference type="Gene3D" id="3.90.550.10">
    <property type="entry name" value="Spore Coat Polysaccharide Biosynthesis Protein SpsA, Chain A"/>
    <property type="match status" value="1"/>
</dbReference>
<keyword evidence="6" id="KW-1185">Reference proteome</keyword>
<dbReference type="Proteomes" id="UP000680304">
    <property type="component" value="Unassembled WGS sequence"/>
</dbReference>
<evidence type="ECO:0000256" key="1">
    <source>
        <dbReference type="ARBA" id="ARBA00010443"/>
    </source>
</evidence>
<dbReference type="InterPro" id="IPR029044">
    <property type="entry name" value="Nucleotide-diphossugar_trans"/>
</dbReference>
<dbReference type="Pfam" id="PF24894">
    <property type="entry name" value="Hexapep_GlmU"/>
    <property type="match status" value="1"/>
</dbReference>
<feature type="domain" description="Nucleotidyl transferase" evidence="3">
    <location>
        <begin position="21"/>
        <end position="214"/>
    </location>
</feature>
<dbReference type="Gene3D" id="2.160.10.10">
    <property type="entry name" value="Hexapeptide repeat proteins"/>
    <property type="match status" value="1"/>
</dbReference>
<organism evidence="5 6">
    <name type="scientific">Paenibacillus cisolokensis</name>
    <dbReference type="NCBI Taxonomy" id="1658519"/>
    <lineage>
        <taxon>Bacteria</taxon>
        <taxon>Bacillati</taxon>
        <taxon>Bacillota</taxon>
        <taxon>Bacilli</taxon>
        <taxon>Bacillales</taxon>
        <taxon>Paenibacillaceae</taxon>
        <taxon>Paenibacillus</taxon>
    </lineage>
</organism>
<evidence type="ECO:0000256" key="2">
    <source>
        <dbReference type="ARBA" id="ARBA00023056"/>
    </source>
</evidence>
<proteinExistence type="inferred from homology"/>